<dbReference type="PANTHER" id="PTHR34219">
    <property type="entry name" value="IRON-REGULATED INNER MEMBRANE PROTEIN-RELATED"/>
    <property type="match status" value="1"/>
</dbReference>
<dbReference type="RefSeq" id="WP_207869447.1">
    <property type="nucleotide sequence ID" value="NZ_CP062222.1"/>
</dbReference>
<dbReference type="PANTHER" id="PTHR34219:SF3">
    <property type="entry name" value="BLL7967 PROTEIN"/>
    <property type="match status" value="1"/>
</dbReference>
<feature type="transmembrane region" description="Helical" evidence="1">
    <location>
        <begin position="174"/>
        <end position="199"/>
    </location>
</feature>
<dbReference type="EMBL" id="CP062222">
    <property type="protein sequence ID" value="QTC90769.1"/>
    <property type="molecule type" value="Genomic_DNA"/>
</dbReference>
<keyword evidence="3" id="KW-1185">Reference proteome</keyword>
<dbReference type="Pfam" id="PF03929">
    <property type="entry name" value="PepSY_TM"/>
    <property type="match status" value="1"/>
</dbReference>
<dbReference type="AlphaFoldDB" id="A0A975C1K4"/>
<sequence length="398" mass="42969">MGRRRGLSGRQLSDAGRAAHPAGLDLGGLLRRMTPGTIRAWSWVHKWSSLVSTAFLLMLCLTGLPLVFTHELNHLLLDQSWQAAEPNAPKKSLDEILATALAREPGDVPAFMSFDEDRPVVNVTSRPEGGPATAFHFQPIDQTTGEAAPPVAGHPLLEFLLQLHTDMFLGLPGMLFLGAMGLLLVVAIVSGVVLYAPFMRRLPFGTLRLEKAARTRWLDWHNLLGVVTVAWVTVVGLTGVVNTLATPILTVWKNTALKELTAEYAAPVATGERASLDQAVARAKQALPGKTLQFVAFPGTDYSTDHHYAVFFHGDTPLTAHLTTPALIDVRTGELAAVAPTPWYVKALSLSQPLHFGDYGGLGLKIVWGLLDLATIVILGSGLYLWLARKKRKPGGAA</sequence>
<keyword evidence="1" id="KW-0472">Membrane</keyword>
<dbReference type="Proteomes" id="UP000663918">
    <property type="component" value="Chromosome"/>
</dbReference>
<proteinExistence type="predicted"/>
<evidence type="ECO:0000313" key="2">
    <source>
        <dbReference type="EMBL" id="QTC90769.1"/>
    </source>
</evidence>
<feature type="transmembrane region" description="Helical" evidence="1">
    <location>
        <begin position="220"/>
        <end position="245"/>
    </location>
</feature>
<accession>A0A975C1K4</accession>
<feature type="transmembrane region" description="Helical" evidence="1">
    <location>
        <begin position="366"/>
        <end position="387"/>
    </location>
</feature>
<organism evidence="2 3">
    <name type="scientific">Brevundimonas goettingensis</name>
    <dbReference type="NCBI Taxonomy" id="2774190"/>
    <lineage>
        <taxon>Bacteria</taxon>
        <taxon>Pseudomonadati</taxon>
        <taxon>Pseudomonadota</taxon>
        <taxon>Alphaproteobacteria</taxon>
        <taxon>Caulobacterales</taxon>
        <taxon>Caulobacteraceae</taxon>
        <taxon>Brevundimonas</taxon>
    </lineage>
</organism>
<name>A0A975C1K4_9CAUL</name>
<feature type="transmembrane region" description="Helical" evidence="1">
    <location>
        <begin position="47"/>
        <end position="68"/>
    </location>
</feature>
<dbReference type="KEGG" id="bgoe:IFJ75_16250"/>
<gene>
    <name evidence="2" type="ORF">IFJ75_16250</name>
</gene>
<reference evidence="2" key="1">
    <citation type="submission" date="2020-09" db="EMBL/GenBank/DDBJ databases">
        <title>Brevundimonas sp. LVF2 isolated from a puddle in Goettingen, Germany.</title>
        <authorList>
            <person name="Friedrich I."/>
            <person name="Klassen A."/>
            <person name="Hannes N."/>
            <person name="Schneider D."/>
            <person name="Hertel R."/>
            <person name="Daniel R."/>
        </authorList>
    </citation>
    <scope>NUCLEOTIDE SEQUENCE</scope>
    <source>
        <strain evidence="2">LVF2</strain>
    </source>
</reference>
<keyword evidence="1" id="KW-1133">Transmembrane helix</keyword>
<dbReference type="InterPro" id="IPR005625">
    <property type="entry name" value="PepSY-ass_TM"/>
</dbReference>
<evidence type="ECO:0000256" key="1">
    <source>
        <dbReference type="SAM" id="Phobius"/>
    </source>
</evidence>
<protein>
    <submittedName>
        <fullName evidence="2">PepSY domain-containing protein</fullName>
    </submittedName>
</protein>
<keyword evidence="1" id="KW-0812">Transmembrane</keyword>
<evidence type="ECO:0000313" key="3">
    <source>
        <dbReference type="Proteomes" id="UP000663918"/>
    </source>
</evidence>